<dbReference type="Proteomes" id="UP000199771">
    <property type="component" value="Unassembled WGS sequence"/>
</dbReference>
<feature type="compositionally biased region" description="Low complexity" evidence="1">
    <location>
        <begin position="8"/>
        <end position="24"/>
    </location>
</feature>
<dbReference type="InterPro" id="IPR012434">
    <property type="entry name" value="DUF1631"/>
</dbReference>
<organism evidence="2 3">
    <name type="scientific">Fontimonas thermophila</name>
    <dbReference type="NCBI Taxonomy" id="1076937"/>
    <lineage>
        <taxon>Bacteria</taxon>
        <taxon>Pseudomonadati</taxon>
        <taxon>Pseudomonadota</taxon>
        <taxon>Gammaproteobacteria</taxon>
        <taxon>Nevskiales</taxon>
        <taxon>Nevskiaceae</taxon>
        <taxon>Fontimonas</taxon>
    </lineage>
</organism>
<dbReference type="OrthoDB" id="6188167at2"/>
<dbReference type="RefSeq" id="WP_091535203.1">
    <property type="nucleotide sequence ID" value="NZ_FOOC01000013.1"/>
</dbReference>
<evidence type="ECO:0008006" key="4">
    <source>
        <dbReference type="Google" id="ProtNLM"/>
    </source>
</evidence>
<keyword evidence="3" id="KW-1185">Reference proteome</keyword>
<dbReference type="STRING" id="1076937.SAMN04488120_11346"/>
<dbReference type="EMBL" id="FOOC01000013">
    <property type="protein sequence ID" value="SFF62262.1"/>
    <property type="molecule type" value="Genomic_DNA"/>
</dbReference>
<evidence type="ECO:0000313" key="2">
    <source>
        <dbReference type="EMBL" id="SFF62262.1"/>
    </source>
</evidence>
<evidence type="ECO:0000313" key="3">
    <source>
        <dbReference type="Proteomes" id="UP000199771"/>
    </source>
</evidence>
<dbReference type="Pfam" id="PF07793">
    <property type="entry name" value="DUF1631"/>
    <property type="match status" value="2"/>
</dbReference>
<name>A0A1I2K598_9GAMM</name>
<feature type="region of interest" description="Disordered" evidence="1">
    <location>
        <begin position="1"/>
        <end position="26"/>
    </location>
</feature>
<accession>A0A1I2K598</accession>
<protein>
    <recommendedName>
        <fullName evidence="4">DUF1631 family protein</fullName>
    </recommendedName>
</protein>
<proteinExistence type="predicted"/>
<evidence type="ECO:0000256" key="1">
    <source>
        <dbReference type="SAM" id="MobiDB-lite"/>
    </source>
</evidence>
<dbReference type="AlphaFoldDB" id="A0A1I2K598"/>
<gene>
    <name evidence="2" type="ORF">SAMN04488120_11346</name>
</gene>
<sequence>MMAKAQTQTAGGSASQPGSGATGTPNPIIAALHEMAVSVLSEQLREMFEKADDILFDSAEKARASDEQRLYLDTMRIVRVQRNKIIQAFQESLRSALAGLDSADDAEETARLDDISQWSLQDGDALEERIAVSNMQTKAASLHAHELVELQRRLARLADLSGGGLSPDSMSPARIIRAFQNSMRDLSVDFPIKLVIYKLFDRVVVGRLSEVFVGANQLLAVHGIEPQADALPRPRPLPPRQARSLPPEAGVPAWAAGFDSTMINRFAALPGGVAADTSYGSLGVPGGNWAAAPAFAPATSTGAYTDGILAQEVTHILSAYAQGRRPQAPAWLPPENVALVARMFDGYYRDPRLPDNLKPMLAKLQMPVMKMALADPRFFTDPQHPARRTINDLFEMLLQFGAAEAAPSPQMVNELQGLVDAVGQAFNLDPARLRAESRDPVDDRTAESFLREQEEQQQKKNRARIERVRRIVSYELKRRIGDRRIAPGVMRLMLSGFGPLLCLDYIRNGIEGASWTQTMRLVDRVLASLEPTHATAEARAAEEAEIVATISRRLANIGFSEERLEEIISGLLQAYLELAKHPPRPAAPAADVTSPSSAEPPKLPLEQELQGLLSILLVPGAWFTLWDPAAQTKHWVRVRGYYPAQDNVMFGHYMEERYLRMRATAFATALVEGHASAIDPSPELQSAIARLAELPFERTTDSIVWTTAEGRPV</sequence>
<reference evidence="2 3" key="1">
    <citation type="submission" date="2016-10" db="EMBL/GenBank/DDBJ databases">
        <authorList>
            <person name="de Groot N.N."/>
        </authorList>
    </citation>
    <scope>NUCLEOTIDE SEQUENCE [LARGE SCALE GENOMIC DNA]</scope>
    <source>
        <strain evidence="2 3">DSM 23609</strain>
    </source>
</reference>